<keyword evidence="4" id="KW-1185">Reference proteome</keyword>
<gene>
    <name evidence="3" type="ORF">AQUCO_02500030v1</name>
</gene>
<dbReference type="EMBL" id="KZ305042">
    <property type="protein sequence ID" value="PIA40030.1"/>
    <property type="molecule type" value="Genomic_DNA"/>
</dbReference>
<evidence type="ECO:0000259" key="2">
    <source>
        <dbReference type="Pfam" id="PF08268"/>
    </source>
</evidence>
<dbReference type="NCBIfam" id="TIGR01640">
    <property type="entry name" value="F_box_assoc_1"/>
    <property type="match status" value="1"/>
</dbReference>
<dbReference type="Pfam" id="PF00646">
    <property type="entry name" value="F-box"/>
    <property type="match status" value="1"/>
</dbReference>
<dbReference type="SUPFAM" id="SSF81383">
    <property type="entry name" value="F-box domain"/>
    <property type="match status" value="1"/>
</dbReference>
<dbReference type="InParanoid" id="A0A2G5D936"/>
<protein>
    <recommendedName>
        <fullName evidence="5">F-box domain-containing protein</fullName>
    </recommendedName>
</protein>
<evidence type="ECO:0000313" key="3">
    <source>
        <dbReference type="EMBL" id="PIA40030.1"/>
    </source>
</evidence>
<evidence type="ECO:0000313" key="4">
    <source>
        <dbReference type="Proteomes" id="UP000230069"/>
    </source>
</evidence>
<proteinExistence type="predicted"/>
<accession>A0A2G5D936</accession>
<evidence type="ECO:0008006" key="5">
    <source>
        <dbReference type="Google" id="ProtNLM"/>
    </source>
</evidence>
<dbReference type="InterPro" id="IPR013187">
    <property type="entry name" value="F-box-assoc_dom_typ3"/>
</dbReference>
<feature type="domain" description="F-box associated beta-propeller type 3" evidence="2">
    <location>
        <begin position="130"/>
        <end position="334"/>
    </location>
</feature>
<dbReference type="Proteomes" id="UP000230069">
    <property type="component" value="Unassembled WGS sequence"/>
</dbReference>
<dbReference type="InterPro" id="IPR001810">
    <property type="entry name" value="F-box_dom"/>
</dbReference>
<dbReference type="InterPro" id="IPR017451">
    <property type="entry name" value="F-box-assoc_interact_dom"/>
</dbReference>
<dbReference type="STRING" id="218851.A0A2G5D936"/>
<dbReference type="Pfam" id="PF08268">
    <property type="entry name" value="FBA_3"/>
    <property type="match status" value="1"/>
</dbReference>
<dbReference type="PANTHER" id="PTHR35546:SF124">
    <property type="entry name" value="F-BOX ASSOCIATED INTERACTION DOMAIN, F-BOX-LIKE DOMAIN SUPERFAMILY"/>
    <property type="match status" value="1"/>
</dbReference>
<organism evidence="3 4">
    <name type="scientific">Aquilegia coerulea</name>
    <name type="common">Rocky mountain columbine</name>
    <dbReference type="NCBI Taxonomy" id="218851"/>
    <lineage>
        <taxon>Eukaryota</taxon>
        <taxon>Viridiplantae</taxon>
        <taxon>Streptophyta</taxon>
        <taxon>Embryophyta</taxon>
        <taxon>Tracheophyta</taxon>
        <taxon>Spermatophyta</taxon>
        <taxon>Magnoliopsida</taxon>
        <taxon>Ranunculales</taxon>
        <taxon>Ranunculaceae</taxon>
        <taxon>Thalictroideae</taxon>
        <taxon>Aquilegia</taxon>
    </lineage>
</organism>
<dbReference type="InterPro" id="IPR036047">
    <property type="entry name" value="F-box-like_dom_sf"/>
</dbReference>
<sequence length="414" mass="47994">MLTMHRDFIQDILLRLPVKSLLRCTCLSQKWHAFISYNKSFHSSYLSRHTGCDDQVFKGFFLSKVCEYDGEEPVRFLPTSSDGRSLSVLKKRKRHHNDDADRNTYLADEDDVVAFPVDASLSFLGHDIVHVVGSSNGFLLTTLERYYPMTYMICNPLTKQHIVLPEPNSTAQFVVHGFTCDAALTHYKVVRGLCFKAFRYTTTLTLEIFSSDLPHWRQFNSTCSVPFFLDLSLRFSAMINEGVTYLPAFLEKQTTVRPDPYILISDQSKEIVQVMEAPPREDDISLRYYFGMSGGLTVYGYYEHDELTIWLLNDKGNGKREWSLKHKVSLKSKVVNYVEYANDAYKGRIDLIAFHPVNPQVFFFSFGQKRYQYNVKKSRLELICDLEQLGSGQEDYYFFPCTYPLIGPHLFRNR</sequence>
<evidence type="ECO:0000259" key="1">
    <source>
        <dbReference type="Pfam" id="PF00646"/>
    </source>
</evidence>
<feature type="domain" description="F-box" evidence="1">
    <location>
        <begin position="5"/>
        <end position="41"/>
    </location>
</feature>
<dbReference type="PANTHER" id="PTHR35546">
    <property type="entry name" value="F-BOX PROTEIN INTERACTION DOMAIN PROTEIN-RELATED"/>
    <property type="match status" value="1"/>
</dbReference>
<dbReference type="AlphaFoldDB" id="A0A2G5D936"/>
<name>A0A2G5D936_AQUCA</name>
<reference evidence="3 4" key="1">
    <citation type="submission" date="2017-09" db="EMBL/GenBank/DDBJ databases">
        <title>WGS assembly of Aquilegia coerulea Goldsmith.</title>
        <authorList>
            <person name="Hodges S."/>
            <person name="Kramer E."/>
            <person name="Nordborg M."/>
            <person name="Tomkins J."/>
            <person name="Borevitz J."/>
            <person name="Derieg N."/>
            <person name="Yan J."/>
            <person name="Mihaltcheva S."/>
            <person name="Hayes R.D."/>
            <person name="Rokhsar D."/>
        </authorList>
    </citation>
    <scope>NUCLEOTIDE SEQUENCE [LARGE SCALE GENOMIC DNA]</scope>
    <source>
        <strain evidence="4">cv. Goldsmith</strain>
    </source>
</reference>
<dbReference type="InterPro" id="IPR055290">
    <property type="entry name" value="At3g26010-like"/>
</dbReference>
<dbReference type="OrthoDB" id="674184at2759"/>